<dbReference type="Proteomes" id="UP000014568">
    <property type="component" value="Unassembled WGS sequence"/>
</dbReference>
<keyword evidence="6" id="KW-0560">Oxidoreductase</keyword>
<evidence type="ECO:0000313" key="11">
    <source>
        <dbReference type="Proteomes" id="UP000014568"/>
    </source>
</evidence>
<dbReference type="GO" id="GO:0032451">
    <property type="term" value="F:demethylase activity"/>
    <property type="evidence" value="ECO:0007669"/>
    <property type="project" value="UniProtKB-ARBA"/>
</dbReference>
<keyword evidence="2" id="KW-0479">Metal-binding</keyword>
<keyword evidence="7" id="KW-0408">Iron</keyword>
<evidence type="ECO:0000313" key="10">
    <source>
        <dbReference type="EMBL" id="EPF70117.1"/>
    </source>
</evidence>
<evidence type="ECO:0000256" key="3">
    <source>
        <dbReference type="ARBA" id="ARBA00022763"/>
    </source>
</evidence>
<evidence type="ECO:0000256" key="4">
    <source>
        <dbReference type="ARBA" id="ARBA00022842"/>
    </source>
</evidence>
<keyword evidence="11" id="KW-1185">Reference proteome</keyword>
<dbReference type="STRING" id="632955.GCA_000829675_02485"/>
<keyword evidence="8" id="KW-0234">DNA repair</keyword>
<reference evidence="10 11" key="1">
    <citation type="submission" date="2013-06" db="EMBL/GenBank/DDBJ databases">
        <title>The Genome Sequence of Acinetobacter rudis CIP 110305.</title>
        <authorList>
            <consortium name="The Broad Institute Genome Sequencing Platform"/>
            <consortium name="The Broad Institute Genome Sequencing Center for Infectious Disease"/>
            <person name="Cerqueira G."/>
            <person name="Feldgarden M."/>
            <person name="Courvalin P."/>
            <person name="Perichon B."/>
            <person name="Grillot-Courvalin C."/>
            <person name="Clermont D."/>
            <person name="Rocha E."/>
            <person name="Yoon E.-J."/>
            <person name="Nemec A."/>
            <person name="Young S.K."/>
            <person name="Zeng Q."/>
            <person name="Gargeya S."/>
            <person name="Fitzgerald M."/>
            <person name="Abouelleil A."/>
            <person name="Alvarado L."/>
            <person name="Berlin A.M."/>
            <person name="Chapman S.B."/>
            <person name="Dewar J."/>
            <person name="Goldberg J."/>
            <person name="Griggs A."/>
            <person name="Gujja S."/>
            <person name="Hansen M."/>
            <person name="Howarth C."/>
            <person name="Imamovic A."/>
            <person name="Larimer J."/>
            <person name="McCowan C."/>
            <person name="Murphy C."/>
            <person name="Pearson M."/>
            <person name="Priest M."/>
            <person name="Roberts A."/>
            <person name="Saif S."/>
            <person name="Shea T."/>
            <person name="Sykes S."/>
            <person name="Wortman J."/>
            <person name="Nusbaum C."/>
            <person name="Birren B."/>
        </authorList>
    </citation>
    <scope>NUCLEOTIDE SEQUENCE [LARGE SCALE GENOMIC DNA]</scope>
    <source>
        <strain evidence="10 11">CIP 110305</strain>
    </source>
</reference>
<dbReference type="eggNOG" id="COG3145">
    <property type="taxonomic scope" value="Bacteria"/>
</dbReference>
<dbReference type="PANTHER" id="PTHR31212:SF4">
    <property type="entry name" value="ALPHA-KETOGLUTARATE-DEPENDENT DIOXYGENASE ALKB HOMOLOG 3"/>
    <property type="match status" value="1"/>
</dbReference>
<dbReference type="GO" id="GO:0006307">
    <property type="term" value="P:DNA alkylation repair"/>
    <property type="evidence" value="ECO:0007669"/>
    <property type="project" value="InterPro"/>
</dbReference>
<accession>S3MR89</accession>
<comment type="caution">
    <text evidence="10">The sequence shown here is derived from an EMBL/GenBank/DDBJ whole genome shotgun (WGS) entry which is preliminary data.</text>
</comment>
<dbReference type="EMBL" id="ATGI01000038">
    <property type="protein sequence ID" value="EPF70117.1"/>
    <property type="molecule type" value="Genomic_DNA"/>
</dbReference>
<dbReference type="PANTHER" id="PTHR31212">
    <property type="entry name" value="ALPHA-KETOGLUTARATE-DEPENDENT DIOXYGENASE ALKB HOMOLOG 3"/>
    <property type="match status" value="1"/>
</dbReference>
<evidence type="ECO:0000256" key="8">
    <source>
        <dbReference type="ARBA" id="ARBA00023204"/>
    </source>
</evidence>
<feature type="domain" description="Fe2OG dioxygenase" evidence="9">
    <location>
        <begin position="104"/>
        <end position="201"/>
    </location>
</feature>
<gene>
    <name evidence="10" type="ORF">F945_03134</name>
</gene>
<evidence type="ECO:0000256" key="2">
    <source>
        <dbReference type="ARBA" id="ARBA00022723"/>
    </source>
</evidence>
<evidence type="ECO:0000259" key="9">
    <source>
        <dbReference type="PROSITE" id="PS51471"/>
    </source>
</evidence>
<dbReference type="AlphaFoldDB" id="S3MR89"/>
<evidence type="ECO:0000256" key="7">
    <source>
        <dbReference type="ARBA" id="ARBA00023004"/>
    </source>
</evidence>
<dbReference type="GO" id="GO:0016787">
    <property type="term" value="F:hydrolase activity"/>
    <property type="evidence" value="ECO:0007669"/>
    <property type="project" value="UniProtKB-ARBA"/>
</dbReference>
<name>S3MR89_9GAMM</name>
<sequence length="203" mass="23440">MDLFSDAYGPEHNYLPCDGEVNYFGPVMSLQHAEQYFQQLWQEINWQADQAIIFGRAIQTKRKVAWYADHPFQYTYSNVTKTAGPWTETLLVLKTLVEQLSGEQFNSCLLNLYHSGEEGMAWHSDAERDLKQNACIASLSLGAQRKFAFKHKRSQEKVEFDLVSGSLLLMKAETQTHWLHRLPPTKKVTEPRINLTFRVIVSN</sequence>
<dbReference type="RefSeq" id="WP_016657503.1">
    <property type="nucleotide sequence ID" value="NZ_KE340355.1"/>
</dbReference>
<dbReference type="InterPro" id="IPR037151">
    <property type="entry name" value="AlkB-like_sf"/>
</dbReference>
<evidence type="ECO:0000256" key="6">
    <source>
        <dbReference type="ARBA" id="ARBA00023002"/>
    </source>
</evidence>
<dbReference type="Gene3D" id="2.60.120.590">
    <property type="entry name" value="Alpha-ketoglutarate-dependent dioxygenase AlkB-like"/>
    <property type="match status" value="1"/>
</dbReference>
<dbReference type="OrthoDB" id="190276at2"/>
<dbReference type="HOGENOM" id="CLU_048788_5_2_6"/>
<dbReference type="GO" id="GO:0140097">
    <property type="term" value="F:catalytic activity, acting on DNA"/>
    <property type="evidence" value="ECO:0007669"/>
    <property type="project" value="UniProtKB-ARBA"/>
</dbReference>
<dbReference type="PROSITE" id="PS51471">
    <property type="entry name" value="FE2OG_OXY"/>
    <property type="match status" value="1"/>
</dbReference>
<protein>
    <recommendedName>
        <fullName evidence="9">Fe2OG dioxygenase domain-containing protein</fullName>
    </recommendedName>
</protein>
<dbReference type="InterPro" id="IPR032854">
    <property type="entry name" value="ALKBH3"/>
</dbReference>
<organism evidence="10 11">
    <name type="scientific">Acinetobacter rudis CIP 110305</name>
    <dbReference type="NCBI Taxonomy" id="421052"/>
    <lineage>
        <taxon>Bacteria</taxon>
        <taxon>Pseudomonadati</taxon>
        <taxon>Pseudomonadota</taxon>
        <taxon>Gammaproteobacteria</taxon>
        <taxon>Moraxellales</taxon>
        <taxon>Moraxellaceae</taxon>
        <taxon>Acinetobacter</taxon>
    </lineage>
</organism>
<dbReference type="GO" id="GO:0051213">
    <property type="term" value="F:dioxygenase activity"/>
    <property type="evidence" value="ECO:0007669"/>
    <property type="project" value="UniProtKB-KW"/>
</dbReference>
<evidence type="ECO:0000256" key="5">
    <source>
        <dbReference type="ARBA" id="ARBA00022964"/>
    </source>
</evidence>
<dbReference type="SUPFAM" id="SSF51197">
    <property type="entry name" value="Clavaminate synthase-like"/>
    <property type="match status" value="1"/>
</dbReference>
<keyword evidence="4" id="KW-0460">Magnesium</keyword>
<dbReference type="Pfam" id="PF13532">
    <property type="entry name" value="2OG-FeII_Oxy_2"/>
    <property type="match status" value="1"/>
</dbReference>
<dbReference type="FunFam" id="2.60.120.590:FF:000004">
    <property type="entry name" value="DNA oxidative demethylase ALKBH2"/>
    <property type="match status" value="1"/>
</dbReference>
<keyword evidence="5" id="KW-0223">Dioxygenase</keyword>
<proteinExistence type="predicted"/>
<evidence type="ECO:0000256" key="1">
    <source>
        <dbReference type="ARBA" id="ARBA00001954"/>
    </source>
</evidence>
<dbReference type="InterPro" id="IPR005123">
    <property type="entry name" value="Oxoglu/Fe-dep_dioxygenase_dom"/>
</dbReference>
<comment type="cofactor">
    <cofactor evidence="1">
        <name>Fe(2+)</name>
        <dbReference type="ChEBI" id="CHEBI:29033"/>
    </cofactor>
</comment>
<dbReference type="GO" id="GO:0016705">
    <property type="term" value="F:oxidoreductase activity, acting on paired donors, with incorporation or reduction of molecular oxygen"/>
    <property type="evidence" value="ECO:0007669"/>
    <property type="project" value="UniProtKB-ARBA"/>
</dbReference>
<keyword evidence="3" id="KW-0227">DNA damage</keyword>
<dbReference type="PATRIC" id="fig|421052.3.peg.3065"/>
<dbReference type="InterPro" id="IPR027450">
    <property type="entry name" value="AlkB-like"/>
</dbReference>
<dbReference type="GO" id="GO:0046872">
    <property type="term" value="F:metal ion binding"/>
    <property type="evidence" value="ECO:0007669"/>
    <property type="project" value="UniProtKB-KW"/>
</dbReference>